<evidence type="ECO:0000256" key="4">
    <source>
        <dbReference type="ARBA" id="ARBA00022989"/>
    </source>
</evidence>
<feature type="transmembrane region" description="Helical" evidence="6">
    <location>
        <begin position="174"/>
        <end position="192"/>
    </location>
</feature>
<evidence type="ECO:0000256" key="2">
    <source>
        <dbReference type="ARBA" id="ARBA00022475"/>
    </source>
</evidence>
<dbReference type="GO" id="GO:0005886">
    <property type="term" value="C:plasma membrane"/>
    <property type="evidence" value="ECO:0007669"/>
    <property type="project" value="UniProtKB-SubCell"/>
</dbReference>
<keyword evidence="3 6" id="KW-0812">Transmembrane</keyword>
<dbReference type="InterPro" id="IPR003416">
    <property type="entry name" value="MgtC/SapB/SrpB/YhiD_fam"/>
</dbReference>
<dbReference type="InterPro" id="IPR049177">
    <property type="entry name" value="MgtC_SapB_SrpB_YhiD_N"/>
</dbReference>
<feature type="domain" description="MgtC/SapB/SrpB/YhiD N-terminal" evidence="7">
    <location>
        <begin position="149"/>
        <end position="269"/>
    </location>
</feature>
<evidence type="ECO:0000313" key="9">
    <source>
        <dbReference type="Proteomes" id="UP000247409"/>
    </source>
</evidence>
<dbReference type="Pfam" id="PF02308">
    <property type="entry name" value="MgtC"/>
    <property type="match status" value="1"/>
</dbReference>
<evidence type="ECO:0000256" key="1">
    <source>
        <dbReference type="ARBA" id="ARBA00004651"/>
    </source>
</evidence>
<comment type="caution">
    <text evidence="8">The sequence shown here is derived from an EMBL/GenBank/DDBJ whole genome shotgun (WGS) entry which is preliminary data.</text>
</comment>
<dbReference type="PRINTS" id="PR01837">
    <property type="entry name" value="MGTCSAPBPROT"/>
</dbReference>
<evidence type="ECO:0000256" key="3">
    <source>
        <dbReference type="ARBA" id="ARBA00022692"/>
    </source>
</evidence>
<reference evidence="8 9" key="1">
    <citation type="journal article" date="2018" name="Mol. Biol. Evol.">
        <title>Analysis of the draft genome of the red seaweed Gracilariopsis chorda provides insights into genome size evolution in Rhodophyta.</title>
        <authorList>
            <person name="Lee J."/>
            <person name="Yang E.C."/>
            <person name="Graf L."/>
            <person name="Yang J.H."/>
            <person name="Qiu H."/>
            <person name="Zel Zion U."/>
            <person name="Chan C.X."/>
            <person name="Stephens T.G."/>
            <person name="Weber A.P.M."/>
            <person name="Boo G.H."/>
            <person name="Boo S.M."/>
            <person name="Kim K.M."/>
            <person name="Shin Y."/>
            <person name="Jung M."/>
            <person name="Lee S.J."/>
            <person name="Yim H.S."/>
            <person name="Lee J.H."/>
            <person name="Bhattacharya D."/>
            <person name="Yoon H.S."/>
        </authorList>
    </citation>
    <scope>NUCLEOTIDE SEQUENCE [LARGE SCALE GENOMIC DNA]</scope>
    <source>
        <strain evidence="8 9">SKKU-2015</strain>
        <tissue evidence="8">Whole body</tissue>
    </source>
</reference>
<keyword evidence="2" id="KW-1003">Cell membrane</keyword>
<dbReference type="AlphaFoldDB" id="A0A2V3J2F7"/>
<protein>
    <recommendedName>
        <fullName evidence="7">MgtC/SapB/SrpB/YhiD N-terminal domain-containing protein</fullName>
    </recommendedName>
</protein>
<proteinExistence type="predicted"/>
<feature type="transmembrane region" description="Helical" evidence="6">
    <location>
        <begin position="236"/>
        <end position="268"/>
    </location>
</feature>
<evidence type="ECO:0000256" key="5">
    <source>
        <dbReference type="ARBA" id="ARBA00023136"/>
    </source>
</evidence>
<feature type="transmembrane region" description="Helical" evidence="6">
    <location>
        <begin position="204"/>
        <end position="224"/>
    </location>
</feature>
<gene>
    <name evidence="8" type="ORF">BWQ96_02139</name>
</gene>
<organism evidence="8 9">
    <name type="scientific">Gracilariopsis chorda</name>
    <dbReference type="NCBI Taxonomy" id="448386"/>
    <lineage>
        <taxon>Eukaryota</taxon>
        <taxon>Rhodophyta</taxon>
        <taxon>Florideophyceae</taxon>
        <taxon>Rhodymeniophycidae</taxon>
        <taxon>Gracilariales</taxon>
        <taxon>Gracilariaceae</taxon>
        <taxon>Gracilariopsis</taxon>
    </lineage>
</organism>
<dbReference type="OrthoDB" id="10558824at2759"/>
<dbReference type="EMBL" id="NBIV01000016">
    <property type="protein sequence ID" value="PXF48187.1"/>
    <property type="molecule type" value="Genomic_DNA"/>
</dbReference>
<dbReference type="Proteomes" id="UP000247409">
    <property type="component" value="Unassembled WGS sequence"/>
</dbReference>
<evidence type="ECO:0000259" key="7">
    <source>
        <dbReference type="Pfam" id="PF02308"/>
    </source>
</evidence>
<sequence length="333" mass="35271">MTPSAFLSPLPVNVKSAPSFFTRHGVPSPFVKRPSSTHNPTCSLTNPIRTAAAALAAVTISLLPLGSTSASSSPSLSVHPQQHEPVLVTYAASERLCAPPPVVGVAKSPIHDYSIPQPNPTITNRYSAALESLDPVDEARRELSLATRLVTAVLLGAIVGVERSATQLNLGVRSITLISLSSAVVCVMLSSVELPLQLMAVSPHMAVASAAAVAGIAVFAMATLRRPRPRNVSAMSWIVTLCVTMGGACGAGSSLLTVFACLAAVYVMRISYTPPVVRKRIPVPISNIRMELDERRDDRRDRERYMEFTASSAYDGYSSVRAPDAPDGQSAQV</sequence>
<name>A0A2V3J2F7_9FLOR</name>
<keyword evidence="9" id="KW-1185">Reference proteome</keyword>
<keyword evidence="5 6" id="KW-0472">Membrane</keyword>
<evidence type="ECO:0000256" key="6">
    <source>
        <dbReference type="SAM" id="Phobius"/>
    </source>
</evidence>
<accession>A0A2V3J2F7</accession>
<comment type="subcellular location">
    <subcellularLocation>
        <location evidence="1">Cell membrane</location>
        <topology evidence="1">Multi-pass membrane protein</topology>
    </subcellularLocation>
</comment>
<evidence type="ECO:0000313" key="8">
    <source>
        <dbReference type="EMBL" id="PXF48187.1"/>
    </source>
</evidence>
<feature type="transmembrane region" description="Helical" evidence="6">
    <location>
        <begin position="145"/>
        <end position="162"/>
    </location>
</feature>
<keyword evidence="4 6" id="KW-1133">Transmembrane helix</keyword>